<keyword evidence="1" id="KW-0143">Chaperone</keyword>
<evidence type="ECO:0008006" key="5">
    <source>
        <dbReference type="Google" id="ProtNLM"/>
    </source>
</evidence>
<comment type="similarity">
    <text evidence="2">Belongs to the POMP/UMP1 family.</text>
</comment>
<dbReference type="GO" id="GO:0005634">
    <property type="term" value="C:nucleus"/>
    <property type="evidence" value="ECO:0007669"/>
    <property type="project" value="TreeGrafter"/>
</dbReference>
<proteinExistence type="inferred from homology"/>
<organism evidence="3 4">
    <name type="scientific">Hermetia illucens</name>
    <name type="common">Black soldier fly</name>
    <dbReference type="NCBI Taxonomy" id="343691"/>
    <lineage>
        <taxon>Eukaryota</taxon>
        <taxon>Metazoa</taxon>
        <taxon>Ecdysozoa</taxon>
        <taxon>Arthropoda</taxon>
        <taxon>Hexapoda</taxon>
        <taxon>Insecta</taxon>
        <taxon>Pterygota</taxon>
        <taxon>Neoptera</taxon>
        <taxon>Endopterygota</taxon>
        <taxon>Diptera</taxon>
        <taxon>Brachycera</taxon>
        <taxon>Stratiomyomorpha</taxon>
        <taxon>Stratiomyidae</taxon>
        <taxon>Hermetiinae</taxon>
        <taxon>Hermetia</taxon>
    </lineage>
</organism>
<dbReference type="AlphaFoldDB" id="A0A7R8UGH4"/>
<dbReference type="InterPro" id="IPR008012">
    <property type="entry name" value="Ump1"/>
</dbReference>
<dbReference type="EMBL" id="LR899009">
    <property type="protein sequence ID" value="CAD7080127.1"/>
    <property type="molecule type" value="Genomic_DNA"/>
</dbReference>
<gene>
    <name evidence="3" type="ORF">HERILL_LOCUS3300</name>
</gene>
<dbReference type="OMA" id="PMRLAME"/>
<evidence type="ECO:0000313" key="4">
    <source>
        <dbReference type="Proteomes" id="UP000594454"/>
    </source>
</evidence>
<evidence type="ECO:0000313" key="3">
    <source>
        <dbReference type="EMBL" id="CAD7080127.1"/>
    </source>
</evidence>
<evidence type="ECO:0000256" key="2">
    <source>
        <dbReference type="ARBA" id="ARBA00043974"/>
    </source>
</evidence>
<sequence length="133" mass="14910">MDTSIKVRPATKENFSIQKGSAAGPSDASCAVQIAAVHPLKQSEGNYEKHQQNLHFQMLRNREGLHAPLKLAMELRAANKVGRLPFLPSSNFQRDVLLGRDELVEFSDFLATEDMHEVMRQPHAVVERSLGIY</sequence>
<dbReference type="OrthoDB" id="15001at2759"/>
<accession>A0A7R8UGH4</accession>
<dbReference type="FunCoup" id="A0A7R8UGH4">
    <property type="interactions" value="1043"/>
</dbReference>
<name>A0A7R8UGH4_HERIL</name>
<dbReference type="GO" id="GO:0005737">
    <property type="term" value="C:cytoplasm"/>
    <property type="evidence" value="ECO:0007669"/>
    <property type="project" value="TreeGrafter"/>
</dbReference>
<dbReference type="PANTHER" id="PTHR12828:SF3">
    <property type="entry name" value="PROTEASOME MATURATION PROTEIN"/>
    <property type="match status" value="1"/>
</dbReference>
<dbReference type="InParanoid" id="A0A7R8UGH4"/>
<dbReference type="PANTHER" id="PTHR12828">
    <property type="entry name" value="PROTEASOME MATURATION PROTEIN UMP1"/>
    <property type="match status" value="1"/>
</dbReference>
<keyword evidence="4" id="KW-1185">Reference proteome</keyword>
<dbReference type="Pfam" id="PF05348">
    <property type="entry name" value="UMP1"/>
    <property type="match status" value="1"/>
</dbReference>
<protein>
    <recommendedName>
        <fullName evidence="5">Proteasome maturation protein</fullName>
    </recommendedName>
</protein>
<reference evidence="3 4" key="1">
    <citation type="submission" date="2020-11" db="EMBL/GenBank/DDBJ databases">
        <authorList>
            <person name="Wallbank WR R."/>
            <person name="Pardo Diaz C."/>
            <person name="Kozak K."/>
            <person name="Martin S."/>
            <person name="Jiggins C."/>
            <person name="Moest M."/>
            <person name="Warren A I."/>
            <person name="Generalovic N T."/>
            <person name="Byers J.R.P. K."/>
            <person name="Montejo-Kovacevich G."/>
            <person name="Yen C E."/>
        </authorList>
    </citation>
    <scope>NUCLEOTIDE SEQUENCE [LARGE SCALE GENOMIC DNA]</scope>
</reference>
<evidence type="ECO:0000256" key="1">
    <source>
        <dbReference type="ARBA" id="ARBA00023186"/>
    </source>
</evidence>
<dbReference type="Proteomes" id="UP000594454">
    <property type="component" value="Chromosome 1"/>
</dbReference>
<dbReference type="GO" id="GO:0043248">
    <property type="term" value="P:proteasome assembly"/>
    <property type="evidence" value="ECO:0007669"/>
    <property type="project" value="InterPro"/>
</dbReference>